<accession>A0A1S5Y343</accession>
<proteinExistence type="predicted"/>
<organism evidence="1">
    <name type="scientific">uncultured archaeal virus</name>
    <dbReference type="NCBI Taxonomy" id="1960247"/>
    <lineage>
        <taxon>Viruses</taxon>
        <taxon>environmental samples</taxon>
    </lineage>
</organism>
<evidence type="ECO:0000313" key="1">
    <source>
        <dbReference type="EMBL" id="AQQ75502.1"/>
    </source>
</evidence>
<dbReference type="EMBL" id="KY229235">
    <property type="protein sequence ID" value="AQQ75502.1"/>
    <property type="molecule type" value="Genomic_DNA"/>
</dbReference>
<reference evidence="1" key="1">
    <citation type="journal article" date="2017" name="MBio">
        <title>Viruses in the Oceanic Basement.</title>
        <authorList>
            <person name="Nigro O.D."/>
            <person name="Jungbluth S.P."/>
            <person name="Steward G.F."/>
            <person name="Rappe M.S."/>
        </authorList>
    </citation>
    <scope>NUCLEOTIDE SEQUENCE</scope>
    <source>
        <strain evidence="1">JdFR1000234</strain>
    </source>
</reference>
<name>A0A1S5Y343_9VIRU</name>
<gene>
    <name evidence="1" type="ORF">JDFR1000234_27</name>
</gene>
<sequence length="83" mass="9925">MRKIKFTKRRKQNSKSILNRIFLEVEKFKKSMQKTVSWDMIKKDKNKFFVDLSNNNPNLNFVVSAPTLIELYAKLRKLGYKVV</sequence>
<protein>
    <submittedName>
        <fullName evidence="1">Uncharacterized protein</fullName>
    </submittedName>
</protein>